<evidence type="ECO:0000313" key="5">
    <source>
        <dbReference type="EMBL" id="RCH86405.1"/>
    </source>
</evidence>
<name>A0A367J937_RHIST</name>
<accession>A0A367J937</accession>
<dbReference type="AlphaFoldDB" id="A0A367J937"/>
<reference evidence="5 6" key="1">
    <citation type="journal article" date="2018" name="G3 (Bethesda)">
        <title>Phylogenetic and Phylogenomic Definition of Rhizopus Species.</title>
        <authorList>
            <person name="Gryganskyi A.P."/>
            <person name="Golan J."/>
            <person name="Dolatabadi S."/>
            <person name="Mondo S."/>
            <person name="Robb S."/>
            <person name="Idnurm A."/>
            <person name="Muszewska A."/>
            <person name="Steczkiewicz K."/>
            <person name="Masonjones S."/>
            <person name="Liao H.L."/>
            <person name="Gajdeczka M.T."/>
            <person name="Anike F."/>
            <person name="Vuek A."/>
            <person name="Anishchenko I.M."/>
            <person name="Voigt K."/>
            <person name="de Hoog G.S."/>
            <person name="Smith M.E."/>
            <person name="Heitman J."/>
            <person name="Vilgalys R."/>
            <person name="Stajich J.E."/>
        </authorList>
    </citation>
    <scope>NUCLEOTIDE SEQUENCE [LARGE SCALE GENOMIC DNA]</scope>
    <source>
        <strain evidence="5 6">LSU 92-RS-03</strain>
    </source>
</reference>
<evidence type="ECO:0000256" key="3">
    <source>
        <dbReference type="SAM" id="MobiDB-lite"/>
    </source>
</evidence>
<dbReference type="SMART" id="SM00147">
    <property type="entry name" value="RasGEF"/>
    <property type="match status" value="1"/>
</dbReference>
<dbReference type="Pfam" id="PF00617">
    <property type="entry name" value="RasGEF"/>
    <property type="match status" value="1"/>
</dbReference>
<dbReference type="SUPFAM" id="SSF48366">
    <property type="entry name" value="Ras GEF"/>
    <property type="match status" value="1"/>
</dbReference>
<gene>
    <name evidence="5" type="ORF">CU098_002900</name>
</gene>
<evidence type="ECO:0000256" key="2">
    <source>
        <dbReference type="SAM" id="Coils"/>
    </source>
</evidence>
<dbReference type="Proteomes" id="UP000253551">
    <property type="component" value="Unassembled WGS sequence"/>
</dbReference>
<dbReference type="OrthoDB" id="10254377at2759"/>
<evidence type="ECO:0000313" key="6">
    <source>
        <dbReference type="Proteomes" id="UP000253551"/>
    </source>
</evidence>
<dbReference type="InterPro" id="IPR023578">
    <property type="entry name" value="Ras_GEF_dom_sf"/>
</dbReference>
<dbReference type="GO" id="GO:0007264">
    <property type="term" value="P:small GTPase-mediated signal transduction"/>
    <property type="evidence" value="ECO:0007669"/>
    <property type="project" value="InterPro"/>
</dbReference>
<dbReference type="GO" id="GO:0005085">
    <property type="term" value="F:guanyl-nucleotide exchange factor activity"/>
    <property type="evidence" value="ECO:0007669"/>
    <property type="project" value="UniProtKB-KW"/>
</dbReference>
<dbReference type="Gene3D" id="1.10.840.10">
    <property type="entry name" value="Ras guanine-nucleotide exchange factors catalytic domain"/>
    <property type="match status" value="1"/>
</dbReference>
<dbReference type="PROSITE" id="PS50009">
    <property type="entry name" value="RASGEF_CAT"/>
    <property type="match status" value="1"/>
</dbReference>
<dbReference type="STRING" id="4846.A0A367J937"/>
<organism evidence="5 6">
    <name type="scientific">Rhizopus stolonifer</name>
    <name type="common">Rhizopus nigricans</name>
    <dbReference type="NCBI Taxonomy" id="4846"/>
    <lineage>
        <taxon>Eukaryota</taxon>
        <taxon>Fungi</taxon>
        <taxon>Fungi incertae sedis</taxon>
        <taxon>Mucoromycota</taxon>
        <taxon>Mucoromycotina</taxon>
        <taxon>Mucoromycetes</taxon>
        <taxon>Mucorales</taxon>
        <taxon>Mucorineae</taxon>
        <taxon>Rhizopodaceae</taxon>
        <taxon>Rhizopus</taxon>
    </lineage>
</organism>
<evidence type="ECO:0000259" key="4">
    <source>
        <dbReference type="PROSITE" id="PS50009"/>
    </source>
</evidence>
<feature type="coiled-coil region" evidence="2">
    <location>
        <begin position="47"/>
        <end position="77"/>
    </location>
</feature>
<protein>
    <recommendedName>
        <fullName evidence="4">Ras-GEF domain-containing protein</fullName>
    </recommendedName>
</protein>
<keyword evidence="1" id="KW-0344">Guanine-nucleotide releasing factor</keyword>
<keyword evidence="2" id="KW-0175">Coiled coil</keyword>
<sequence>MTTKDSNHLPVIPLSPIIQSYILSSNALSQATEKLNEAKQTNPPVSVDVLRRLIENVRVERHRLEALNRKMQSVEAATPLYWDPDTLARQIAIIDSQLMNDVVLDKQDFSAKSKGISRFVDFHHYLSHNMAHQLIYWVELTKPDNQTLVVPPIQPKENLAHHLLNVAYLLLHAYRDFSGFAAILSCLDLPQVRRLPKLWTPHTRTMFDKLSMILSPENNYKAYRHFLYNQLELHLAQKKMRIAIPWIQPHLASIAADDTLDTELSILELCQGQDMPPPSSVDKHRPAPIYLDGLGAVMPVSHLNSLGPGDELTHHWLVSRVYLDNDQLMHESSQVLPLGPEESIVLPSEPSDVLHDSQQKSSVLSPAAPEFIPSISSREENWEGYLSDEDSEIWKGYPAPSTEDEEEEDEEEIWKGYPGPKSVCSSSSSSSSKRSEEWKGYHATKMEADWQRESELKVKQCEWQGYLVQ</sequence>
<feature type="region of interest" description="Disordered" evidence="3">
    <location>
        <begin position="342"/>
        <end position="368"/>
    </location>
</feature>
<evidence type="ECO:0000256" key="1">
    <source>
        <dbReference type="PROSITE-ProRule" id="PRU00168"/>
    </source>
</evidence>
<proteinExistence type="predicted"/>
<dbReference type="EMBL" id="PJQM01003942">
    <property type="protein sequence ID" value="RCH86405.1"/>
    <property type="molecule type" value="Genomic_DNA"/>
</dbReference>
<feature type="region of interest" description="Disordered" evidence="3">
    <location>
        <begin position="392"/>
        <end position="440"/>
    </location>
</feature>
<feature type="domain" description="Ras-GEF" evidence="4">
    <location>
        <begin position="83"/>
        <end position="331"/>
    </location>
</feature>
<dbReference type="InterPro" id="IPR001895">
    <property type="entry name" value="RASGEF_cat_dom"/>
</dbReference>
<comment type="caution">
    <text evidence="5">The sequence shown here is derived from an EMBL/GenBank/DDBJ whole genome shotgun (WGS) entry which is preliminary data.</text>
</comment>
<keyword evidence="6" id="KW-1185">Reference proteome</keyword>
<dbReference type="InterPro" id="IPR036964">
    <property type="entry name" value="RASGEF_cat_dom_sf"/>
</dbReference>
<feature type="compositionally biased region" description="Acidic residues" evidence="3">
    <location>
        <begin position="402"/>
        <end position="412"/>
    </location>
</feature>